<evidence type="ECO:0000313" key="10">
    <source>
        <dbReference type="EMBL" id="CAK9105270.1"/>
    </source>
</evidence>
<dbReference type="Proteomes" id="UP001642484">
    <property type="component" value="Unassembled WGS sequence"/>
</dbReference>
<evidence type="ECO:0000256" key="8">
    <source>
        <dbReference type="ARBA" id="ARBA00048248"/>
    </source>
</evidence>
<keyword evidence="4" id="KW-0067">ATP-binding</keyword>
<evidence type="ECO:0000256" key="9">
    <source>
        <dbReference type="SAM" id="MobiDB-lite"/>
    </source>
</evidence>
<dbReference type="SUPFAM" id="SSF52374">
    <property type="entry name" value="Nucleotidylyl transferase"/>
    <property type="match status" value="2"/>
</dbReference>
<keyword evidence="2" id="KW-0436">Ligase</keyword>
<dbReference type="NCBIfam" id="NF006330">
    <property type="entry name" value="PRK08560.1"/>
    <property type="match status" value="1"/>
</dbReference>
<feature type="compositionally biased region" description="Basic and acidic residues" evidence="9">
    <location>
        <begin position="449"/>
        <end position="467"/>
    </location>
</feature>
<dbReference type="InterPro" id="IPR002305">
    <property type="entry name" value="aa-tRNA-synth_Ic"/>
</dbReference>
<keyword evidence="3" id="KW-0547">Nucleotide-binding</keyword>
<dbReference type="InterPro" id="IPR050489">
    <property type="entry name" value="Tyr-tRNA_synthase"/>
</dbReference>
<evidence type="ECO:0000256" key="6">
    <source>
        <dbReference type="ARBA" id="ARBA00023146"/>
    </source>
</evidence>
<dbReference type="EMBL" id="CAXAMN010026706">
    <property type="protein sequence ID" value="CAK9105270.1"/>
    <property type="molecule type" value="Genomic_DNA"/>
</dbReference>
<dbReference type="Pfam" id="PF00579">
    <property type="entry name" value="tRNA-synt_1b"/>
    <property type="match status" value="1"/>
</dbReference>
<sequence length="1257" mass="140209">MEEQKVWFSKDTLEDWNELLLVGAGYHDNEKWHQSWGILGAVQKPGSDDGKRGEAEDVFPRPLWTDERGELTRLIEKGDVRKFGGSDKKAFQLAFESTMLNSEKPESNILLEEEMPEVGAPACLPTRGEGRKNERRWLGDLVSAFYLFGEGVNLDEPQSVLVFEFFTEIEAVGRASELAGQEVDRLVIIEKDPEFEDLSRPEAFGVVKPGKFLDDNRPILRLIMDFKGTNAATRVLEGDVRSLMGAPALQRVVLPAGKVVRLIGVLQHAHRRLALGSPLSGGGGLLGKCEIRRDSVFPNLEEEDALCYLWKDVSDGAASFNLTQSQWSSSDGWIQSSIEDWELGCPLEEEADDVGGEGINLEEPQSVLGVHLQDPRSKFFYKYVEVLGWIEDVAREMRVWCVKMVENAVGDDEGIKEMSQQLGCRPCICARVAKKGAPQPARAEGNPEELGKDAQEGNEEKRVRERLSVQQGSRGPAERYTVALQELAVAFCGHFDQLQGRERCLERLVELFGAWRPAVALQCLGGLRDGRVAATLRRAESRRSRRLSQRATAVEEVSTTATEESGSSWKYDLIRSVGEECQTEAELRKLVEKKPDFVCYDGFEPSGRMHIAQGVYKSVCVNKCTKAGGQFIFWVADWFALMNDKMGGDIEKIRTVGKYLIEVWKVIGMDMSKVKFLWSSDEISRRAEEYWGQALDIGSRTTLARVKKCCQIMGRGEDSLTAAQILYPLMQCTDIFFLKADICQLGVDQRKVNMLARDYCDAAGRKLKPVILSHHMLYGLKKGQAKMSKSDPDSAIFMEDAAEDVTRKILNAYCPSAPEDQEATSQEGMSLVEDALKNPCLDYIQYTLFSREDFRFQVGEQVYESFQDLKDDFVQGKLEEALLKESLANEVNSLLEPVRRHFEEDAEAKELLEKVSAWRRGEDIVIKSFPTHLGLDLGAEALAVVFAPLPSELLRLSDVFQVLESLRSAEGKRVLWLQDWSAKAVGAAGGSVDCVKGFYQLLLHGLNALDPELMSEVTVQWQGEAILSGPSDYWTSVINAGRQCSLEAIRGALAADEELEIAGQVVATIMHLGDVLALVGGREVVLYATSRQRNMHDLAAKHAEACGFAAPEIQVVDATSLRLQADGEGLEVDTQILLTDSEMDINRKFKKAFCEPGNVDFCPPVNWVQALLTNFQLKDFVVSRKEQNGGDLRYDDLQKLREDFGAEVLHPGDLKPSLAKTMNSAMAKLREGLKSKDLKTAQKKLANYAKSLKKKQK</sequence>
<evidence type="ECO:0000256" key="4">
    <source>
        <dbReference type="ARBA" id="ARBA00022840"/>
    </source>
</evidence>
<keyword evidence="11" id="KW-1185">Reference proteome</keyword>
<name>A0ABP0RXA5_9DINO</name>
<feature type="region of interest" description="Disordered" evidence="9">
    <location>
        <begin position="438"/>
        <end position="470"/>
    </location>
</feature>
<gene>
    <name evidence="10" type="ORF">CCMP2556_LOCUS49280</name>
</gene>
<dbReference type="EC" id="6.1.1.1" evidence="1"/>
<dbReference type="Gene3D" id="3.40.50.620">
    <property type="entry name" value="HUPs"/>
    <property type="match status" value="2"/>
</dbReference>
<evidence type="ECO:0000256" key="1">
    <source>
        <dbReference type="ARBA" id="ARBA00013160"/>
    </source>
</evidence>
<dbReference type="PANTHER" id="PTHR46264:SF4">
    <property type="entry name" value="TYROSINE--TRNA LIGASE, CYTOPLASMIC"/>
    <property type="match status" value="1"/>
</dbReference>
<evidence type="ECO:0000256" key="3">
    <source>
        <dbReference type="ARBA" id="ARBA00022741"/>
    </source>
</evidence>
<organism evidence="10 11">
    <name type="scientific">Durusdinium trenchii</name>
    <dbReference type="NCBI Taxonomy" id="1381693"/>
    <lineage>
        <taxon>Eukaryota</taxon>
        <taxon>Sar</taxon>
        <taxon>Alveolata</taxon>
        <taxon>Dinophyceae</taxon>
        <taxon>Suessiales</taxon>
        <taxon>Symbiodiniaceae</taxon>
        <taxon>Durusdinium</taxon>
    </lineage>
</organism>
<evidence type="ECO:0000256" key="7">
    <source>
        <dbReference type="ARBA" id="ARBA00033323"/>
    </source>
</evidence>
<keyword evidence="5" id="KW-0648">Protein biosynthesis</keyword>
<keyword evidence="6" id="KW-0030">Aminoacyl-tRNA synthetase</keyword>
<dbReference type="PANTHER" id="PTHR46264">
    <property type="entry name" value="TYROSINE-TRNA LIGASE"/>
    <property type="match status" value="1"/>
</dbReference>
<accession>A0ABP0RXA5</accession>
<protein>
    <recommendedName>
        <fullName evidence="1">tyrosine--tRNA ligase</fullName>
        <ecNumber evidence="1">6.1.1.1</ecNumber>
    </recommendedName>
    <alternativeName>
        <fullName evidence="7">Tyrosyl-tRNA synthetase</fullName>
    </alternativeName>
</protein>
<evidence type="ECO:0000256" key="2">
    <source>
        <dbReference type="ARBA" id="ARBA00022598"/>
    </source>
</evidence>
<reference evidence="10 11" key="1">
    <citation type="submission" date="2024-02" db="EMBL/GenBank/DDBJ databases">
        <authorList>
            <person name="Chen Y."/>
            <person name="Shah S."/>
            <person name="Dougan E. K."/>
            <person name="Thang M."/>
            <person name="Chan C."/>
        </authorList>
    </citation>
    <scope>NUCLEOTIDE SEQUENCE [LARGE SCALE GENOMIC DNA]</scope>
</reference>
<proteinExistence type="predicted"/>
<comment type="catalytic activity">
    <reaction evidence="8">
        <text>tRNA(Tyr) + L-tyrosine + ATP = L-tyrosyl-tRNA(Tyr) + AMP + diphosphate + H(+)</text>
        <dbReference type="Rhea" id="RHEA:10220"/>
        <dbReference type="Rhea" id="RHEA-COMP:9706"/>
        <dbReference type="Rhea" id="RHEA-COMP:9707"/>
        <dbReference type="ChEBI" id="CHEBI:15378"/>
        <dbReference type="ChEBI" id="CHEBI:30616"/>
        <dbReference type="ChEBI" id="CHEBI:33019"/>
        <dbReference type="ChEBI" id="CHEBI:58315"/>
        <dbReference type="ChEBI" id="CHEBI:78442"/>
        <dbReference type="ChEBI" id="CHEBI:78536"/>
        <dbReference type="ChEBI" id="CHEBI:456215"/>
        <dbReference type="EC" id="6.1.1.1"/>
    </reaction>
</comment>
<comment type="caution">
    <text evidence="10">The sequence shown here is derived from an EMBL/GenBank/DDBJ whole genome shotgun (WGS) entry which is preliminary data.</text>
</comment>
<dbReference type="InterPro" id="IPR014729">
    <property type="entry name" value="Rossmann-like_a/b/a_fold"/>
</dbReference>
<evidence type="ECO:0000256" key="5">
    <source>
        <dbReference type="ARBA" id="ARBA00022917"/>
    </source>
</evidence>
<evidence type="ECO:0000313" key="11">
    <source>
        <dbReference type="Proteomes" id="UP001642484"/>
    </source>
</evidence>